<dbReference type="AlphaFoldDB" id="A0A381UCF4"/>
<evidence type="ECO:0000313" key="1">
    <source>
        <dbReference type="EMBL" id="SVA25037.1"/>
    </source>
</evidence>
<gene>
    <name evidence="1" type="ORF">METZ01_LOCUS77891</name>
</gene>
<protein>
    <submittedName>
        <fullName evidence="1">Uncharacterized protein</fullName>
    </submittedName>
</protein>
<dbReference type="InterPro" id="IPR046525">
    <property type="entry name" value="DUF6702"/>
</dbReference>
<dbReference type="EMBL" id="UINC01006029">
    <property type="protein sequence ID" value="SVA25037.1"/>
    <property type="molecule type" value="Genomic_DNA"/>
</dbReference>
<reference evidence="1" key="1">
    <citation type="submission" date="2018-05" db="EMBL/GenBank/DDBJ databases">
        <authorList>
            <person name="Lanie J.A."/>
            <person name="Ng W.-L."/>
            <person name="Kazmierczak K.M."/>
            <person name="Andrzejewski T.M."/>
            <person name="Davidsen T.M."/>
            <person name="Wayne K.J."/>
            <person name="Tettelin H."/>
            <person name="Glass J.I."/>
            <person name="Rusch D."/>
            <person name="Podicherti R."/>
            <person name="Tsui H.-C.T."/>
            <person name="Winkler M.E."/>
        </authorList>
    </citation>
    <scope>NUCLEOTIDE SEQUENCE</scope>
</reference>
<accession>A0A381UCF4</accession>
<organism evidence="1">
    <name type="scientific">marine metagenome</name>
    <dbReference type="NCBI Taxonomy" id="408172"/>
    <lineage>
        <taxon>unclassified sequences</taxon>
        <taxon>metagenomes</taxon>
        <taxon>ecological metagenomes</taxon>
    </lineage>
</organism>
<name>A0A381UCF4_9ZZZZ</name>
<dbReference type="Pfam" id="PF20420">
    <property type="entry name" value="DUF6702"/>
    <property type="match status" value="1"/>
</dbReference>
<proteinExistence type="predicted"/>
<sequence>MKVLSIFLYIITFPFFHAKDIAEYSYQLNDDYLSLKFTIEKAEINNFNFNSDCNIKQMTALCLTKYINGKSYIKINGKTVELKLNDSYTEKDHLVINLSAKVTSNPIKELIVYNSCFYEFNSKFKNRIILNIAKFQKSYLLTKKKDKIFLN</sequence>